<reference evidence="13 14" key="1">
    <citation type="submission" date="2014-04" db="EMBL/GenBank/DDBJ databases">
        <authorList>
            <consortium name="DOE Joint Genome Institute"/>
            <person name="Kuo A."/>
            <person name="Gay G."/>
            <person name="Dore J."/>
            <person name="Kohler A."/>
            <person name="Nagy L.G."/>
            <person name="Floudas D."/>
            <person name="Copeland A."/>
            <person name="Barry K.W."/>
            <person name="Cichocki N."/>
            <person name="Veneault-Fourrey C."/>
            <person name="LaButti K."/>
            <person name="Lindquist E.A."/>
            <person name="Lipzen A."/>
            <person name="Lundell T."/>
            <person name="Morin E."/>
            <person name="Murat C."/>
            <person name="Sun H."/>
            <person name="Tunlid A."/>
            <person name="Henrissat B."/>
            <person name="Grigoriev I.V."/>
            <person name="Hibbett D.S."/>
            <person name="Martin F."/>
            <person name="Nordberg H.P."/>
            <person name="Cantor M.N."/>
            <person name="Hua S.X."/>
        </authorList>
    </citation>
    <scope>NUCLEOTIDE SEQUENCE [LARGE SCALE GENOMIC DNA]</scope>
    <source>
        <strain evidence="14">h7</strain>
    </source>
</reference>
<dbReference type="InterPro" id="IPR000269">
    <property type="entry name" value="Cu_amine_oxidase"/>
</dbReference>
<dbReference type="EC" id="1.4.3.-" evidence="9"/>
<dbReference type="OrthoDB" id="3341590at2759"/>
<keyword evidence="10" id="KW-0472">Membrane</keyword>
<evidence type="ECO:0000313" key="13">
    <source>
        <dbReference type="EMBL" id="KIM38732.1"/>
    </source>
</evidence>
<dbReference type="GO" id="GO:0008131">
    <property type="term" value="F:primary methylamine oxidase activity"/>
    <property type="evidence" value="ECO:0007669"/>
    <property type="project" value="InterPro"/>
</dbReference>
<dbReference type="PRINTS" id="PR00766">
    <property type="entry name" value="CUDAOXIDASE"/>
</dbReference>
<keyword evidence="10" id="KW-0812">Transmembrane</keyword>
<dbReference type="PANTHER" id="PTHR10638">
    <property type="entry name" value="COPPER AMINE OXIDASE"/>
    <property type="match status" value="1"/>
</dbReference>
<feature type="modified residue" description="2',4',5'-topaquinone" evidence="8">
    <location>
        <position position="537"/>
    </location>
</feature>
<protein>
    <recommendedName>
        <fullName evidence="9">Amine oxidase</fullName>
        <ecNumber evidence="9">1.4.3.-</ecNumber>
    </recommendedName>
</protein>
<dbReference type="Gene3D" id="2.70.98.20">
    <property type="entry name" value="Copper amine oxidase, catalytic domain"/>
    <property type="match status" value="1"/>
</dbReference>
<evidence type="ECO:0000256" key="2">
    <source>
        <dbReference type="ARBA" id="ARBA00007983"/>
    </source>
</evidence>
<comment type="cofactor">
    <cofactor evidence="9">
        <name>Cu cation</name>
        <dbReference type="ChEBI" id="CHEBI:23378"/>
    </cofactor>
    <text evidence="9">Contains 1 topaquinone per subunit.</text>
</comment>
<feature type="active site" description="Proton acceptor" evidence="7">
    <location>
        <position position="454"/>
    </location>
</feature>
<comment type="cofactor">
    <cofactor evidence="1">
        <name>Cu cation</name>
        <dbReference type="ChEBI" id="CHEBI:23378"/>
    </cofactor>
</comment>
<dbReference type="InterPro" id="IPR015328">
    <property type="entry name" value="DUF1965"/>
</dbReference>
<keyword evidence="6 9" id="KW-0186">Copper</keyword>
<comment type="similarity">
    <text evidence="2 9">Belongs to the copper/topaquinone oxidase family.</text>
</comment>
<keyword evidence="4 7" id="KW-0801">TPQ</keyword>
<dbReference type="InterPro" id="IPR016182">
    <property type="entry name" value="Cu_amine_oxidase_N-reg"/>
</dbReference>
<accession>A0A0C2YCK4</accession>
<dbReference type="InterPro" id="IPR036460">
    <property type="entry name" value="Cu_amine_oxidase_C_sf"/>
</dbReference>
<evidence type="ECO:0000256" key="8">
    <source>
        <dbReference type="PIRSR" id="PIRSR600269-51"/>
    </source>
</evidence>
<dbReference type="EMBL" id="KN831789">
    <property type="protein sequence ID" value="KIM38732.1"/>
    <property type="molecule type" value="Genomic_DNA"/>
</dbReference>
<dbReference type="Gene3D" id="3.10.450.40">
    <property type="match status" value="2"/>
</dbReference>
<evidence type="ECO:0000256" key="1">
    <source>
        <dbReference type="ARBA" id="ARBA00001935"/>
    </source>
</evidence>
<keyword evidence="3 9" id="KW-0479">Metal-binding</keyword>
<feature type="domain" description="Copper amine oxidase catalytic" evidence="11">
    <location>
        <begin position="380"/>
        <end position="787"/>
    </location>
</feature>
<evidence type="ECO:0000256" key="7">
    <source>
        <dbReference type="PIRSR" id="PIRSR600269-50"/>
    </source>
</evidence>
<dbReference type="HOGENOM" id="CLU_015739_0_0_1"/>
<organism evidence="13 14">
    <name type="scientific">Hebeloma cylindrosporum</name>
    <dbReference type="NCBI Taxonomy" id="76867"/>
    <lineage>
        <taxon>Eukaryota</taxon>
        <taxon>Fungi</taxon>
        <taxon>Dikarya</taxon>
        <taxon>Basidiomycota</taxon>
        <taxon>Agaricomycotina</taxon>
        <taxon>Agaricomycetes</taxon>
        <taxon>Agaricomycetidae</taxon>
        <taxon>Agaricales</taxon>
        <taxon>Agaricineae</taxon>
        <taxon>Hymenogastraceae</taxon>
        <taxon>Hebeloma</taxon>
    </lineage>
</organism>
<evidence type="ECO:0000256" key="5">
    <source>
        <dbReference type="ARBA" id="ARBA00023002"/>
    </source>
</evidence>
<dbReference type="GO" id="GO:0005886">
    <property type="term" value="C:plasma membrane"/>
    <property type="evidence" value="ECO:0007669"/>
    <property type="project" value="TreeGrafter"/>
</dbReference>
<dbReference type="Proteomes" id="UP000053424">
    <property type="component" value="Unassembled WGS sequence"/>
</dbReference>
<feature type="transmembrane region" description="Helical" evidence="10">
    <location>
        <begin position="34"/>
        <end position="51"/>
    </location>
</feature>
<evidence type="ECO:0000313" key="14">
    <source>
        <dbReference type="Proteomes" id="UP000053424"/>
    </source>
</evidence>
<evidence type="ECO:0000256" key="4">
    <source>
        <dbReference type="ARBA" id="ARBA00022772"/>
    </source>
</evidence>
<name>A0A0C2YCK4_HEBCY</name>
<dbReference type="GO" id="GO:0048038">
    <property type="term" value="F:quinone binding"/>
    <property type="evidence" value="ECO:0007669"/>
    <property type="project" value="InterPro"/>
</dbReference>
<sequence>MGFYSYKRVTVEPHVGSSKSNEPGPRPAITIRNLFLVISLFFNVLCFTFILKRSNTETEIFPPGLFFGNGKHSGGVSETGPSSPNSKGRIEQCTFSQIHPRRASPPAPVNLWASLTIPETRQIESWLEAPARNLNLTRSRHSVASDNVIFLVEAYAPSKTDALAFLDSHNGSLASPLKVPEKFARVTIHHGGWKEPVVKDYLVGPLPVGVNTVIKPLVDIYHREDIPFNARGLMQFSELPKFLAKEVKPIMHVMEELFGGTIRGDNNDTLVAGISAPFSFDGSFRRLWMTWRRNTAGSFILPVNFYQYVDMSGTDPSQWKILKLVYHNQSFPTIQSFLDAFNNGTLIRHTEQSNSEADYSWTQRKRIGPLRDLDHLPGPRSVSFAGLRYRVDREQQYVSWMGWGMYLSFDRDMGLSFWDVRFRGDRIIYQLSPQEAISQYAGNDPVQATTAWLDRYFGMGALVRNLIPYYDCPQEAIYLPATTYSPLGIVVVERAICIFEQDTGKPLSRHFGYEEGEFGAVKSYVLTVRSTSTVGNYDYQFDYLFYLDGTVEVRVSASGYMQGGYWNPSQDGYGSRIRDTSMGNIHDHVINYKVDFDIAGTANSLLKTTTKQEEVYHPWLDDDWGRNVLQQKLTKEYVTNENDALLKYPLNFQGGYSIVNQEVKNAWGYPKGYSIHPGYSPIHNTVVGSKRLLENANWARYNLAVSLRKESEPSSSSMWNLHLPGAPMVNFHRFFNGENITQQDLVAWINVGMHHLPQAEDSPNTKTTIATSSFVLTPLNYFDYDISMELRNAILLREPGRSGQPFSFDDNGVKQDYACVPEPLSPFAYEKSAQWVDHLGGLGGSVSPDDARRASEMYLRVKVGV</sequence>
<dbReference type="Pfam" id="PF01179">
    <property type="entry name" value="Cu_amine_oxid"/>
    <property type="match status" value="1"/>
</dbReference>
<evidence type="ECO:0000256" key="3">
    <source>
        <dbReference type="ARBA" id="ARBA00022723"/>
    </source>
</evidence>
<keyword evidence="5 9" id="KW-0560">Oxidoreductase</keyword>
<dbReference type="Pfam" id="PF09248">
    <property type="entry name" value="DUF1965"/>
    <property type="match status" value="1"/>
</dbReference>
<evidence type="ECO:0000256" key="9">
    <source>
        <dbReference type="RuleBase" id="RU000672"/>
    </source>
</evidence>
<evidence type="ECO:0000256" key="6">
    <source>
        <dbReference type="ARBA" id="ARBA00023008"/>
    </source>
</evidence>
<dbReference type="STRING" id="686832.A0A0C2YCK4"/>
<dbReference type="InterPro" id="IPR015798">
    <property type="entry name" value="Cu_amine_oxidase_C"/>
</dbReference>
<comment type="PTM">
    <text evidence="8 9">Topaquinone (TPQ) is generated by copper-dependent autoxidation of a specific tyrosyl residue.</text>
</comment>
<dbReference type="AlphaFoldDB" id="A0A0C2YCK4"/>
<dbReference type="GO" id="GO:0009308">
    <property type="term" value="P:amine metabolic process"/>
    <property type="evidence" value="ECO:0007669"/>
    <property type="project" value="UniProtKB-UniRule"/>
</dbReference>
<proteinExistence type="inferred from homology"/>
<dbReference type="GO" id="GO:0005507">
    <property type="term" value="F:copper ion binding"/>
    <property type="evidence" value="ECO:0007669"/>
    <property type="project" value="InterPro"/>
</dbReference>
<reference evidence="14" key="2">
    <citation type="submission" date="2015-01" db="EMBL/GenBank/DDBJ databases">
        <title>Evolutionary Origins and Diversification of the Mycorrhizal Mutualists.</title>
        <authorList>
            <consortium name="DOE Joint Genome Institute"/>
            <consortium name="Mycorrhizal Genomics Consortium"/>
            <person name="Kohler A."/>
            <person name="Kuo A."/>
            <person name="Nagy L.G."/>
            <person name="Floudas D."/>
            <person name="Copeland A."/>
            <person name="Barry K.W."/>
            <person name="Cichocki N."/>
            <person name="Veneault-Fourrey C."/>
            <person name="LaButti K."/>
            <person name="Lindquist E.A."/>
            <person name="Lipzen A."/>
            <person name="Lundell T."/>
            <person name="Morin E."/>
            <person name="Murat C."/>
            <person name="Riley R."/>
            <person name="Ohm R."/>
            <person name="Sun H."/>
            <person name="Tunlid A."/>
            <person name="Henrissat B."/>
            <person name="Grigoriev I.V."/>
            <person name="Hibbett D.S."/>
            <person name="Martin F."/>
        </authorList>
    </citation>
    <scope>NUCLEOTIDE SEQUENCE [LARGE SCALE GENOMIC DNA]</scope>
    <source>
        <strain evidence="14">h7</strain>
    </source>
</reference>
<dbReference type="SUPFAM" id="SSF54416">
    <property type="entry name" value="Amine oxidase N-terminal region"/>
    <property type="match status" value="2"/>
</dbReference>
<keyword evidence="14" id="KW-1185">Reference proteome</keyword>
<evidence type="ECO:0000256" key="10">
    <source>
        <dbReference type="SAM" id="Phobius"/>
    </source>
</evidence>
<keyword evidence="10" id="KW-1133">Transmembrane helix</keyword>
<dbReference type="PANTHER" id="PTHR10638:SF20">
    <property type="entry name" value="AMINE OXIDASE"/>
    <property type="match status" value="1"/>
</dbReference>
<evidence type="ECO:0000259" key="11">
    <source>
        <dbReference type="Pfam" id="PF01179"/>
    </source>
</evidence>
<feature type="active site" description="Schiff-base intermediate with substrate; via topaquinone" evidence="7">
    <location>
        <position position="537"/>
    </location>
</feature>
<gene>
    <name evidence="13" type="ORF">M413DRAFT_447684</name>
</gene>
<feature type="domain" description="DUF1965" evidence="12">
    <location>
        <begin position="300"/>
        <end position="351"/>
    </location>
</feature>
<evidence type="ECO:0000259" key="12">
    <source>
        <dbReference type="Pfam" id="PF09248"/>
    </source>
</evidence>
<dbReference type="SUPFAM" id="SSF49998">
    <property type="entry name" value="Amine oxidase catalytic domain"/>
    <property type="match status" value="1"/>
</dbReference>